<feature type="signal peptide" evidence="1">
    <location>
        <begin position="1"/>
        <end position="23"/>
    </location>
</feature>
<dbReference type="InterPro" id="IPR005184">
    <property type="entry name" value="DUF306_Meta_HslJ"/>
</dbReference>
<gene>
    <name evidence="3" type="ORF">EV700_2851</name>
</gene>
<evidence type="ECO:0000313" key="4">
    <source>
        <dbReference type="Proteomes" id="UP000292423"/>
    </source>
</evidence>
<evidence type="ECO:0000259" key="2">
    <source>
        <dbReference type="Pfam" id="PF03724"/>
    </source>
</evidence>
<dbReference type="PROSITE" id="PS51257">
    <property type="entry name" value="PROKAR_LIPOPROTEIN"/>
    <property type="match status" value="1"/>
</dbReference>
<dbReference type="InterPro" id="IPR038670">
    <property type="entry name" value="HslJ-like_sf"/>
</dbReference>
<sequence>MNIVHLKLGVLLLSMLVAGCGSAPRSPSPATVVTEGGRQFVIQPSPPILLTAAKPGPVPAMLENTRWEFRQVLGENLVRPSPGQEPYLKLANGRLDGFSGCNLFNGDYQRDIPDHIRFLTVRGSMLKCPGQGGVEKQVIQVLQQVRSWRITPQQDLQFLGQGGQLLAEFSAVYPKP</sequence>
<keyword evidence="3" id="KW-0346">Stress response</keyword>
<comment type="caution">
    <text evidence="3">The sequence shown here is derived from an EMBL/GenBank/DDBJ whole genome shotgun (WGS) entry which is preliminary data.</text>
</comment>
<dbReference type="Pfam" id="PF03724">
    <property type="entry name" value="META"/>
    <property type="match status" value="1"/>
</dbReference>
<reference evidence="3 4" key="1">
    <citation type="submission" date="2019-02" db="EMBL/GenBank/DDBJ databases">
        <title>Genomic Encyclopedia of Type Strains, Phase IV (KMG-IV): sequencing the most valuable type-strain genomes for metagenomic binning, comparative biology and taxonomic classification.</title>
        <authorList>
            <person name="Goeker M."/>
        </authorList>
    </citation>
    <scope>NUCLEOTIDE SEQUENCE [LARGE SCALE GENOMIC DNA]</scope>
    <source>
        <strain evidence="3 4">DSM 105135</strain>
    </source>
</reference>
<evidence type="ECO:0000313" key="3">
    <source>
        <dbReference type="EMBL" id="RZU36987.1"/>
    </source>
</evidence>
<evidence type="ECO:0000256" key="1">
    <source>
        <dbReference type="SAM" id="SignalP"/>
    </source>
</evidence>
<dbReference type="EMBL" id="SHKX01000015">
    <property type="protein sequence ID" value="RZU36987.1"/>
    <property type="molecule type" value="Genomic_DNA"/>
</dbReference>
<dbReference type="Proteomes" id="UP000292423">
    <property type="component" value="Unassembled WGS sequence"/>
</dbReference>
<accession>A0A4Q7YHU5</accession>
<proteinExistence type="predicted"/>
<organism evidence="3 4">
    <name type="scientific">Fluviicoccus keumensis</name>
    <dbReference type="NCBI Taxonomy" id="1435465"/>
    <lineage>
        <taxon>Bacteria</taxon>
        <taxon>Pseudomonadati</taxon>
        <taxon>Pseudomonadota</taxon>
        <taxon>Gammaproteobacteria</taxon>
        <taxon>Moraxellales</taxon>
        <taxon>Moraxellaceae</taxon>
        <taxon>Fluviicoccus</taxon>
    </lineage>
</organism>
<feature type="domain" description="DUF306" evidence="2">
    <location>
        <begin position="60"/>
        <end position="167"/>
    </location>
</feature>
<name>A0A4Q7YHU5_9GAMM</name>
<dbReference type="OrthoDB" id="6712633at2"/>
<protein>
    <submittedName>
        <fullName evidence="3">Heat shock protein HslJ</fullName>
    </submittedName>
</protein>
<keyword evidence="1" id="KW-0732">Signal</keyword>
<dbReference type="Gene3D" id="2.40.128.270">
    <property type="match status" value="1"/>
</dbReference>
<dbReference type="AlphaFoldDB" id="A0A4Q7YHU5"/>
<keyword evidence="4" id="KW-1185">Reference proteome</keyword>
<feature type="chain" id="PRO_5020676186" evidence="1">
    <location>
        <begin position="24"/>
        <end position="176"/>
    </location>
</feature>